<feature type="compositionally biased region" description="Basic residues" evidence="1">
    <location>
        <begin position="138"/>
        <end position="153"/>
    </location>
</feature>
<dbReference type="AlphaFoldDB" id="A0A085MGZ9"/>
<feature type="compositionally biased region" description="Basic residues" evidence="1">
    <location>
        <begin position="171"/>
        <end position="184"/>
    </location>
</feature>
<dbReference type="Proteomes" id="UP000030764">
    <property type="component" value="Unassembled WGS sequence"/>
</dbReference>
<keyword evidence="4" id="KW-1185">Reference proteome</keyword>
<feature type="compositionally biased region" description="Polar residues" evidence="1">
    <location>
        <begin position="186"/>
        <end position="197"/>
    </location>
</feature>
<dbReference type="Proteomes" id="UP000030758">
    <property type="component" value="Unassembled WGS sequence"/>
</dbReference>
<protein>
    <submittedName>
        <fullName evidence="2">Uncharacterized protein</fullName>
    </submittedName>
</protein>
<evidence type="ECO:0000313" key="3">
    <source>
        <dbReference type="EMBL" id="KFD71024.1"/>
    </source>
</evidence>
<accession>A0A085MGZ9</accession>
<feature type="non-terminal residue" evidence="2">
    <location>
        <position position="227"/>
    </location>
</feature>
<dbReference type="EMBL" id="KL363193">
    <property type="protein sequence ID" value="KFD56495.1"/>
    <property type="molecule type" value="Genomic_DNA"/>
</dbReference>
<reference evidence="2 4" key="1">
    <citation type="journal article" date="2014" name="Nat. Genet.">
        <title>Genome and transcriptome of the porcine whipworm Trichuris suis.</title>
        <authorList>
            <person name="Jex A.R."/>
            <person name="Nejsum P."/>
            <person name="Schwarz E.M."/>
            <person name="Hu L."/>
            <person name="Young N.D."/>
            <person name="Hall R.S."/>
            <person name="Korhonen P.K."/>
            <person name="Liao S."/>
            <person name="Thamsborg S."/>
            <person name="Xia J."/>
            <person name="Xu P."/>
            <person name="Wang S."/>
            <person name="Scheerlinck J.P."/>
            <person name="Hofmann A."/>
            <person name="Sternberg P.W."/>
            <person name="Wang J."/>
            <person name="Gasser R.B."/>
        </authorList>
    </citation>
    <scope>NUCLEOTIDE SEQUENCE [LARGE SCALE GENOMIC DNA]</scope>
    <source>
        <strain evidence="3">DCEP-RM93F</strain>
        <strain evidence="2">DCEP-RM93M</strain>
    </source>
</reference>
<gene>
    <name evidence="2" type="ORF">M513_02599</name>
    <name evidence="3" type="ORF">M514_02599</name>
</gene>
<evidence type="ECO:0000313" key="4">
    <source>
        <dbReference type="Proteomes" id="UP000030764"/>
    </source>
</evidence>
<feature type="region of interest" description="Disordered" evidence="1">
    <location>
        <begin position="138"/>
        <end position="227"/>
    </location>
</feature>
<evidence type="ECO:0000256" key="1">
    <source>
        <dbReference type="SAM" id="MobiDB-lite"/>
    </source>
</evidence>
<proteinExistence type="predicted"/>
<sequence length="227" mass="25938">MENATLHNASAIGGLAIDAEKFHEFFRHNSTAPFVITDPGREECILEDYKITFMCMFVAMHAILSCMIVRLNSRRVDWPYAIYGPDMMPDDCSSRFVSTLLDDITHSTSQPKHKSLNAKKRRIRRRWQRTLANRLLAQKKKKGSLHGRIKKAKQSSNSTVRRILKSSSSLKKQKAKKSVPKGKSKQTSMTTVSEQTDSSSSDVMRRSSGRRLCQERKAKSIHRLNRI</sequence>
<dbReference type="EMBL" id="KL367484">
    <property type="protein sequence ID" value="KFD71024.1"/>
    <property type="molecule type" value="Genomic_DNA"/>
</dbReference>
<name>A0A085MGZ9_9BILA</name>
<evidence type="ECO:0000313" key="2">
    <source>
        <dbReference type="EMBL" id="KFD56495.1"/>
    </source>
</evidence>
<organism evidence="2 4">
    <name type="scientific">Trichuris suis</name>
    <name type="common">pig whipworm</name>
    <dbReference type="NCBI Taxonomy" id="68888"/>
    <lineage>
        <taxon>Eukaryota</taxon>
        <taxon>Metazoa</taxon>
        <taxon>Ecdysozoa</taxon>
        <taxon>Nematoda</taxon>
        <taxon>Enoplea</taxon>
        <taxon>Dorylaimia</taxon>
        <taxon>Trichinellida</taxon>
        <taxon>Trichuridae</taxon>
        <taxon>Trichuris</taxon>
    </lineage>
</organism>